<feature type="transmembrane region" description="Helical" evidence="1">
    <location>
        <begin position="6"/>
        <end position="28"/>
    </location>
</feature>
<dbReference type="InterPro" id="IPR030970">
    <property type="entry name" value="ABC_MlaD"/>
</dbReference>
<dbReference type="EMBL" id="NRSG01000047">
    <property type="protein sequence ID" value="MBK1658320.1"/>
    <property type="molecule type" value="Genomic_DNA"/>
</dbReference>
<evidence type="ECO:0000313" key="4">
    <source>
        <dbReference type="Proteomes" id="UP000697995"/>
    </source>
</evidence>
<dbReference type="InterPro" id="IPR052336">
    <property type="entry name" value="MlaD_Phospholipid_Transporter"/>
</dbReference>
<dbReference type="RefSeq" id="WP_133222549.1">
    <property type="nucleotide sequence ID" value="NZ_NRSG01000047.1"/>
</dbReference>
<proteinExistence type="predicted"/>
<evidence type="ECO:0000313" key="3">
    <source>
        <dbReference type="EMBL" id="MBK1658320.1"/>
    </source>
</evidence>
<evidence type="ECO:0000256" key="1">
    <source>
        <dbReference type="SAM" id="Phobius"/>
    </source>
</evidence>
<organism evidence="3 4">
    <name type="scientific">Paracraurococcus ruber</name>
    <dbReference type="NCBI Taxonomy" id="77675"/>
    <lineage>
        <taxon>Bacteria</taxon>
        <taxon>Pseudomonadati</taxon>
        <taxon>Pseudomonadota</taxon>
        <taxon>Alphaproteobacteria</taxon>
        <taxon>Acetobacterales</taxon>
        <taxon>Roseomonadaceae</taxon>
        <taxon>Paracraurococcus</taxon>
    </lineage>
</organism>
<dbReference type="PANTHER" id="PTHR33371:SF4">
    <property type="entry name" value="INTERMEMBRANE PHOSPHOLIPID TRANSPORT SYSTEM BINDING PROTEIN MLAD"/>
    <property type="match status" value="1"/>
</dbReference>
<dbReference type="Proteomes" id="UP000697995">
    <property type="component" value="Unassembled WGS sequence"/>
</dbReference>
<dbReference type="PANTHER" id="PTHR33371">
    <property type="entry name" value="INTERMEMBRANE PHOSPHOLIPID TRANSPORT SYSTEM BINDING PROTEIN MLAD-RELATED"/>
    <property type="match status" value="1"/>
</dbReference>
<sequence length="174" mass="17659">MKGRSLAEVAAGAAVLIVAAVFLVYAVLHSGRGTVTADGMQLSASFDRIDGLANGADVRIAGVKVGTVTTSRIDPETFAAVLTLRVDPSLKLPDDTSAEVTSEGLLGGKYVSLVPGGSDKLLADGGRITQTQGSVSLESLLGRFIFSVTQMNSQAATQNGEQGAAAAQGAASHR</sequence>
<dbReference type="InterPro" id="IPR003399">
    <property type="entry name" value="Mce/MlaD"/>
</dbReference>
<reference evidence="3 4" key="1">
    <citation type="journal article" date="2020" name="Microorganisms">
        <title>Osmotic Adaptation and Compatible Solute Biosynthesis of Phototrophic Bacteria as Revealed from Genome Analyses.</title>
        <authorList>
            <person name="Imhoff J.F."/>
            <person name="Rahn T."/>
            <person name="Kunzel S."/>
            <person name="Keller A."/>
            <person name="Neulinger S.C."/>
        </authorList>
    </citation>
    <scope>NUCLEOTIDE SEQUENCE [LARGE SCALE GENOMIC DNA]</scope>
    <source>
        <strain evidence="3 4">DSM 15382</strain>
    </source>
</reference>
<gene>
    <name evidence="3" type="primary">mlaD</name>
    <name evidence="3" type="ORF">CKO45_08765</name>
</gene>
<evidence type="ECO:0000259" key="2">
    <source>
        <dbReference type="Pfam" id="PF02470"/>
    </source>
</evidence>
<name>A0ABS1CUY0_9PROT</name>
<dbReference type="NCBIfam" id="TIGR04430">
    <property type="entry name" value="OM_asym_MlaD"/>
    <property type="match status" value="1"/>
</dbReference>
<feature type="domain" description="Mce/MlaD" evidence="2">
    <location>
        <begin position="40"/>
        <end position="116"/>
    </location>
</feature>
<comment type="caution">
    <text evidence="3">The sequence shown here is derived from an EMBL/GenBank/DDBJ whole genome shotgun (WGS) entry which is preliminary data.</text>
</comment>
<keyword evidence="4" id="KW-1185">Reference proteome</keyword>
<keyword evidence="1" id="KW-0812">Transmembrane</keyword>
<keyword evidence="1" id="KW-1133">Transmembrane helix</keyword>
<accession>A0ABS1CUY0</accession>
<protein>
    <submittedName>
        <fullName evidence="3">Outer membrane lipid asymmetry maintenance protein MlaD</fullName>
    </submittedName>
</protein>
<dbReference type="Pfam" id="PF02470">
    <property type="entry name" value="MlaD"/>
    <property type="match status" value="1"/>
</dbReference>
<keyword evidence="1" id="KW-0472">Membrane</keyword>